<name>A0A7D5P8A9_9EURY</name>
<dbReference type="SUPFAM" id="SSF56784">
    <property type="entry name" value="HAD-like"/>
    <property type="match status" value="1"/>
</dbReference>
<protein>
    <submittedName>
        <fullName evidence="6">HAD family hydrolase</fullName>
    </submittedName>
</protein>
<dbReference type="SFLD" id="SFLDS00003">
    <property type="entry name" value="Haloacid_Dehalogenase"/>
    <property type="match status" value="1"/>
</dbReference>
<dbReference type="GeneID" id="56082106"/>
<sequence>MVSMTFSVAFDLDDTLYPESEFVLSGFRAVADHLSERCDHGRDEIFNKLESDFHQGVRGNNFDRILEYVNLEADVETLVEIYSTHEPDIELVVDARECLKKLTDRQVAIVTDGDAVKQRNKIRALDLGDVVDKIYISDEFGPEGGKPSTRMFDAFLSETETSPEAATYIADNPAKDFIAPNEIGMRSVWVNRSWGEYMNEEPTTERQTPTHRIEDLRDVPELLEKWENEL</sequence>
<dbReference type="GO" id="GO:0046872">
    <property type="term" value="F:metal ion binding"/>
    <property type="evidence" value="ECO:0007669"/>
    <property type="project" value="UniProtKB-KW"/>
</dbReference>
<reference evidence="6 7" key="1">
    <citation type="submission" date="2020-07" db="EMBL/GenBank/DDBJ databases">
        <title>Halosimplex litoreum sp. nov. and Halosimplex rubrum sp. nov., isolated from different salt environments.</title>
        <authorList>
            <person name="Cui H."/>
        </authorList>
    </citation>
    <scope>NUCLEOTIDE SEQUENCE [LARGE SCALE GENOMIC DNA]</scope>
    <source>
        <strain evidence="6 7">R2</strain>
    </source>
</reference>
<evidence type="ECO:0000313" key="6">
    <source>
        <dbReference type="EMBL" id="QLH81204.1"/>
    </source>
</evidence>
<dbReference type="InterPro" id="IPR036412">
    <property type="entry name" value="HAD-like_sf"/>
</dbReference>
<keyword evidence="5" id="KW-0460">Magnesium</keyword>
<organism evidence="6 7">
    <name type="scientific">Halosimplex pelagicum</name>
    <dbReference type="NCBI Taxonomy" id="869886"/>
    <lineage>
        <taxon>Archaea</taxon>
        <taxon>Methanobacteriati</taxon>
        <taxon>Methanobacteriota</taxon>
        <taxon>Stenosarchaea group</taxon>
        <taxon>Halobacteria</taxon>
        <taxon>Halobacteriales</taxon>
        <taxon>Haloarculaceae</taxon>
        <taxon>Halosimplex</taxon>
    </lineage>
</organism>
<dbReference type="OrthoDB" id="131325at2157"/>
<evidence type="ECO:0000256" key="5">
    <source>
        <dbReference type="ARBA" id="ARBA00022842"/>
    </source>
</evidence>
<keyword evidence="7" id="KW-1185">Reference proteome</keyword>
<dbReference type="Gene3D" id="1.10.150.520">
    <property type="match status" value="1"/>
</dbReference>
<dbReference type="PANTHER" id="PTHR46470:SF2">
    <property type="entry name" value="GLYCERALDEHYDE 3-PHOSPHATE PHOSPHATASE"/>
    <property type="match status" value="1"/>
</dbReference>
<dbReference type="Gene3D" id="3.40.50.1000">
    <property type="entry name" value="HAD superfamily/HAD-like"/>
    <property type="match status" value="1"/>
</dbReference>
<keyword evidence="4 6" id="KW-0378">Hydrolase</keyword>
<keyword evidence="3" id="KW-0479">Metal-binding</keyword>
<comment type="similarity">
    <text evidence="2">Belongs to the HAD-like hydrolase superfamily.</text>
</comment>
<gene>
    <name evidence="6" type="ORF">HZS54_05915</name>
</gene>
<evidence type="ECO:0000256" key="4">
    <source>
        <dbReference type="ARBA" id="ARBA00022801"/>
    </source>
</evidence>
<accession>A0A7D5P8A9</accession>
<dbReference type="EMBL" id="CP058909">
    <property type="protein sequence ID" value="QLH81204.1"/>
    <property type="molecule type" value="Genomic_DNA"/>
</dbReference>
<dbReference type="PANTHER" id="PTHR46470">
    <property type="entry name" value="N-ACYLNEURAMINATE-9-PHOSPHATASE"/>
    <property type="match status" value="1"/>
</dbReference>
<dbReference type="InterPro" id="IPR041492">
    <property type="entry name" value="HAD_2"/>
</dbReference>
<dbReference type="AlphaFoldDB" id="A0A7D5P8A9"/>
<evidence type="ECO:0000313" key="7">
    <source>
        <dbReference type="Proteomes" id="UP000509346"/>
    </source>
</evidence>
<dbReference type="InterPro" id="IPR023214">
    <property type="entry name" value="HAD_sf"/>
</dbReference>
<proteinExistence type="inferred from homology"/>
<dbReference type="KEGG" id="hpel:HZS54_05915"/>
<dbReference type="SFLD" id="SFLDG01129">
    <property type="entry name" value="C1.5:_HAD__Beta-PGM__Phosphata"/>
    <property type="match status" value="1"/>
</dbReference>
<dbReference type="Pfam" id="PF13419">
    <property type="entry name" value="HAD_2"/>
    <property type="match status" value="1"/>
</dbReference>
<dbReference type="InterPro" id="IPR006439">
    <property type="entry name" value="HAD-SF_hydro_IA"/>
</dbReference>
<comment type="cofactor">
    <cofactor evidence="1">
        <name>Mg(2+)</name>
        <dbReference type="ChEBI" id="CHEBI:18420"/>
    </cofactor>
</comment>
<dbReference type="RefSeq" id="WP_179921012.1">
    <property type="nucleotide sequence ID" value="NZ_CP058909.1"/>
</dbReference>
<dbReference type="Proteomes" id="UP000509346">
    <property type="component" value="Chromosome"/>
</dbReference>
<dbReference type="InterPro" id="IPR051400">
    <property type="entry name" value="HAD-like_hydrolase"/>
</dbReference>
<evidence type="ECO:0000256" key="3">
    <source>
        <dbReference type="ARBA" id="ARBA00022723"/>
    </source>
</evidence>
<dbReference type="NCBIfam" id="TIGR01549">
    <property type="entry name" value="HAD-SF-IA-v1"/>
    <property type="match status" value="1"/>
</dbReference>
<dbReference type="GO" id="GO:0016791">
    <property type="term" value="F:phosphatase activity"/>
    <property type="evidence" value="ECO:0007669"/>
    <property type="project" value="TreeGrafter"/>
</dbReference>
<evidence type="ECO:0000256" key="1">
    <source>
        <dbReference type="ARBA" id="ARBA00001946"/>
    </source>
</evidence>
<dbReference type="GO" id="GO:0044281">
    <property type="term" value="P:small molecule metabolic process"/>
    <property type="evidence" value="ECO:0007669"/>
    <property type="project" value="UniProtKB-ARBA"/>
</dbReference>
<evidence type="ECO:0000256" key="2">
    <source>
        <dbReference type="ARBA" id="ARBA00007958"/>
    </source>
</evidence>